<comment type="cofactor">
    <cofactor evidence="1">
        <name>FMN</name>
        <dbReference type="ChEBI" id="CHEBI:58210"/>
    </cofactor>
</comment>
<dbReference type="GO" id="GO:0005829">
    <property type="term" value="C:cytosol"/>
    <property type="evidence" value="ECO:0007669"/>
    <property type="project" value="TreeGrafter"/>
</dbReference>
<dbReference type="Gene3D" id="3.40.50.360">
    <property type="match status" value="1"/>
</dbReference>
<dbReference type="PANTHER" id="PTHR30543">
    <property type="entry name" value="CHROMATE REDUCTASE"/>
    <property type="match status" value="1"/>
</dbReference>
<dbReference type="GO" id="GO:0016655">
    <property type="term" value="F:oxidoreductase activity, acting on NAD(P)H, quinone or similar compound as acceptor"/>
    <property type="evidence" value="ECO:0007669"/>
    <property type="project" value="UniProtKB-ARBA"/>
</dbReference>
<dbReference type="Pfam" id="PF03358">
    <property type="entry name" value="FMN_red"/>
    <property type="match status" value="1"/>
</dbReference>
<dbReference type="GO" id="GO:0010181">
    <property type="term" value="F:FMN binding"/>
    <property type="evidence" value="ECO:0007669"/>
    <property type="project" value="TreeGrafter"/>
</dbReference>
<accession>A0A455WE39</accession>
<dbReference type="PANTHER" id="PTHR30543:SF21">
    <property type="entry name" value="NAD(P)H-DEPENDENT FMN REDUCTASE LOT6"/>
    <property type="match status" value="1"/>
</dbReference>
<proteinExistence type="predicted"/>
<keyword evidence="2" id="KW-0288">FMN</keyword>
<organism evidence="4">
    <name type="scientific">Marinobacter nauticus</name>
    <name type="common">Marinobacter hydrocarbonoclasticus</name>
    <name type="synonym">Marinobacter aquaeolei</name>
    <dbReference type="NCBI Taxonomy" id="2743"/>
    <lineage>
        <taxon>Bacteria</taxon>
        <taxon>Pseudomonadati</taxon>
        <taxon>Pseudomonadota</taxon>
        <taxon>Gammaproteobacteria</taxon>
        <taxon>Pseudomonadales</taxon>
        <taxon>Marinobacteraceae</taxon>
        <taxon>Marinobacter</taxon>
    </lineage>
</organism>
<dbReference type="InterPro" id="IPR029039">
    <property type="entry name" value="Flavoprotein-like_sf"/>
</dbReference>
<evidence type="ECO:0000313" key="4">
    <source>
        <dbReference type="EMBL" id="BBJ05117.1"/>
    </source>
</evidence>
<dbReference type="InterPro" id="IPR005025">
    <property type="entry name" value="FMN_Rdtase-like_dom"/>
</dbReference>
<dbReference type="InterPro" id="IPR050712">
    <property type="entry name" value="NAD(P)H-dep_reductase"/>
</dbReference>
<reference evidence="4" key="1">
    <citation type="submission" date="2019-03" db="EMBL/GenBank/DDBJ databases">
        <title>Whole genome analysis of nitrate-reducing bacteria Marinobacter hydrocarbonoclasticus YB03.</title>
        <authorList>
            <person name="Azam A.H."/>
            <person name="Yuk S.R."/>
            <person name="Kamarisima K."/>
            <person name="Miyanaga K."/>
            <person name="Tanji Y."/>
        </authorList>
    </citation>
    <scope>NUCLEOTIDE SEQUENCE</scope>
    <source>
        <strain evidence="4">YB03</strain>
    </source>
</reference>
<dbReference type="AlphaFoldDB" id="A0A455WE39"/>
<name>A0A455WE39_MARNT</name>
<keyword evidence="2" id="KW-0285">Flavoprotein</keyword>
<evidence type="ECO:0000256" key="1">
    <source>
        <dbReference type="ARBA" id="ARBA00001917"/>
    </source>
</evidence>
<evidence type="ECO:0000259" key="3">
    <source>
        <dbReference type="Pfam" id="PF03358"/>
    </source>
</evidence>
<evidence type="ECO:0000256" key="2">
    <source>
        <dbReference type="ARBA" id="ARBA00022643"/>
    </source>
</evidence>
<protein>
    <submittedName>
        <fullName evidence="4">Oxidoreductase</fullName>
    </submittedName>
</protein>
<dbReference type="EMBL" id="AP019537">
    <property type="protein sequence ID" value="BBJ05117.1"/>
    <property type="molecule type" value="Genomic_DNA"/>
</dbReference>
<feature type="domain" description="NADPH-dependent FMN reductase-like" evidence="3">
    <location>
        <begin position="6"/>
        <end position="159"/>
    </location>
</feature>
<dbReference type="SUPFAM" id="SSF52218">
    <property type="entry name" value="Flavoproteins"/>
    <property type="match status" value="1"/>
</dbReference>
<gene>
    <name evidence="4" type="ORF">YBY_29660</name>
</gene>
<sequence length="196" mass="21701">MSQTGNIIVFSGSLRDHSINVMLAKSVVNELESDGVSSTFLDLRDFDIPLYNGDSEDRNGLPEDLCLIHEQISTARGFIVTSPEYNGFFTPLLKNLVDWLSRPVPDHLVAGPFRRKPVLLMSASPGKLGGVRGLQASRQLFSNVGAFVSPDQLSIPFAEDCFDVEGFLTADQHTRRLKKLTRQFVLELDCFGLQGK</sequence>